<dbReference type="PIRSF" id="PIRSF030820">
    <property type="entry name" value="UCP030820"/>
    <property type="match status" value="1"/>
</dbReference>
<dbReference type="RefSeq" id="WP_101521366.1">
    <property type="nucleotide sequence ID" value="NZ_PKLZ01000008.1"/>
</dbReference>
<evidence type="ECO:0000313" key="2">
    <source>
        <dbReference type="Proteomes" id="UP000234845"/>
    </source>
</evidence>
<evidence type="ECO:0000313" key="1">
    <source>
        <dbReference type="EMBL" id="PLW82115.1"/>
    </source>
</evidence>
<name>A0A2N5Y150_9GAMM</name>
<keyword evidence="2" id="KW-1185">Reference proteome</keyword>
<organism evidence="1 2">
    <name type="scientific">Kineobactrum sediminis</name>
    <dbReference type="NCBI Taxonomy" id="1905677"/>
    <lineage>
        <taxon>Bacteria</taxon>
        <taxon>Pseudomonadati</taxon>
        <taxon>Pseudomonadota</taxon>
        <taxon>Gammaproteobacteria</taxon>
        <taxon>Cellvibrionales</taxon>
        <taxon>Halieaceae</taxon>
        <taxon>Kineobactrum</taxon>
    </lineage>
</organism>
<accession>A0A2N5Y150</accession>
<protein>
    <submittedName>
        <fullName evidence="1">Oxidoreductase</fullName>
    </submittedName>
</protein>
<dbReference type="Proteomes" id="UP000234845">
    <property type="component" value="Unassembled WGS sequence"/>
</dbReference>
<dbReference type="Pfam" id="PF06073">
    <property type="entry name" value="DUF934"/>
    <property type="match status" value="1"/>
</dbReference>
<sequence length="155" mass="17391">MPKLIKDGDITEDNWLPADTDAEAPPAGHLPSLAQWQALPDKSGSALQLEPGDDVSNVLPSLDQLVLVAVHFPVFTDGRGFSYGRELRERGYRGELRALGYFLPDQIHYLQRCGFDAFQFSDEARLEEGLRQANLSAEHYQAAIDEPLPLFRRRV</sequence>
<comment type="caution">
    <text evidence="1">The sequence shown here is derived from an EMBL/GenBank/DDBJ whole genome shotgun (WGS) entry which is preliminary data.</text>
</comment>
<dbReference type="OrthoDB" id="9800421at2"/>
<proteinExistence type="predicted"/>
<dbReference type="EMBL" id="PKLZ01000008">
    <property type="protein sequence ID" value="PLW82115.1"/>
    <property type="molecule type" value="Genomic_DNA"/>
</dbReference>
<dbReference type="AlphaFoldDB" id="A0A2N5Y150"/>
<reference evidence="2" key="1">
    <citation type="submission" date="2017-11" db="EMBL/GenBank/DDBJ databases">
        <title>The draft genome sequence of Chromatocurvus sp. F02.</title>
        <authorList>
            <person name="Du Z.-J."/>
            <person name="Chang Y.-Q."/>
        </authorList>
    </citation>
    <scope>NUCLEOTIDE SEQUENCE [LARGE SCALE GENOMIC DNA]</scope>
    <source>
        <strain evidence="2">F02</strain>
    </source>
</reference>
<dbReference type="InterPro" id="IPR008318">
    <property type="entry name" value="UCP030820"/>
</dbReference>
<gene>
    <name evidence="1" type="ORF">CWI75_09980</name>
</gene>